<feature type="domain" description="DUF5723" evidence="2">
    <location>
        <begin position="45"/>
        <end position="423"/>
    </location>
</feature>
<gene>
    <name evidence="3" type="ORF">ACFQ0S_13395</name>
</gene>
<dbReference type="InterPro" id="IPR043781">
    <property type="entry name" value="DUF5723"/>
</dbReference>
<evidence type="ECO:0000313" key="4">
    <source>
        <dbReference type="Proteomes" id="UP001597051"/>
    </source>
</evidence>
<organism evidence="3 4">
    <name type="scientific">Flavobacterium myungsuense</name>
    <dbReference type="NCBI Taxonomy" id="651823"/>
    <lineage>
        <taxon>Bacteria</taxon>
        <taxon>Pseudomonadati</taxon>
        <taxon>Bacteroidota</taxon>
        <taxon>Flavobacteriia</taxon>
        <taxon>Flavobacteriales</taxon>
        <taxon>Flavobacteriaceae</taxon>
        <taxon>Flavobacterium</taxon>
    </lineage>
</organism>
<sequence>MKKSIFLLLLLQFFFISAQDHLSGLNTSKRVGLLNVSNNPAELSNLSSKYEVNLFSVSAIVSNNIVGFNDIVDGENLEDLLFKGNGRVNFRVDSEIYGPGFAMRLKKWSFGFNTKGYIKASVVDVNPSLGDAILNQAIQSIGGATTIKNDYNQRLNGTTWGEVGLSVARNLYATDTKKLSAGVTLKLLFPGSYANFGVGQFSGTITNNTDKQTITDANANLNFAYSGNLANSFVDFSDYSRSVFGGLNGVAADFGINYQWKSKDKEEYKLNLGAAVKNIGKMTFKSDNNSSINYELDITGSEVLDLNKFNNIESLQGIEEILIKEGFLTKTDGGNADFKVNLPAVFTGYADVKVISKFYLTLYTQQKLNDNGKNDQIITQNVVSVTPRLSFKNFELFSSWADNEISGTTGGFGLRICGFYLGSSSILTALSSDTKQADFYLGFQYGLR</sequence>
<evidence type="ECO:0000259" key="2">
    <source>
        <dbReference type="Pfam" id="PF18990"/>
    </source>
</evidence>
<dbReference type="EMBL" id="JBHTIZ010000046">
    <property type="protein sequence ID" value="MFD0985472.1"/>
    <property type="molecule type" value="Genomic_DNA"/>
</dbReference>
<dbReference type="Pfam" id="PF18990">
    <property type="entry name" value="DUF5723"/>
    <property type="match status" value="1"/>
</dbReference>
<comment type="caution">
    <text evidence="3">The sequence shown here is derived from an EMBL/GenBank/DDBJ whole genome shotgun (WGS) entry which is preliminary data.</text>
</comment>
<protein>
    <submittedName>
        <fullName evidence="3">DUF5723 family protein</fullName>
    </submittedName>
</protein>
<feature type="chain" id="PRO_5045221711" evidence="1">
    <location>
        <begin position="19"/>
        <end position="448"/>
    </location>
</feature>
<evidence type="ECO:0000256" key="1">
    <source>
        <dbReference type="SAM" id="SignalP"/>
    </source>
</evidence>
<dbReference type="Proteomes" id="UP001597051">
    <property type="component" value="Unassembled WGS sequence"/>
</dbReference>
<keyword evidence="1" id="KW-0732">Signal</keyword>
<keyword evidence="4" id="KW-1185">Reference proteome</keyword>
<name>A0ABW3J7C9_9FLAO</name>
<accession>A0ABW3J7C9</accession>
<evidence type="ECO:0000313" key="3">
    <source>
        <dbReference type="EMBL" id="MFD0985472.1"/>
    </source>
</evidence>
<dbReference type="RefSeq" id="WP_379759123.1">
    <property type="nucleotide sequence ID" value="NZ_JBHSYB010000067.1"/>
</dbReference>
<reference evidence="4" key="1">
    <citation type="journal article" date="2019" name="Int. J. Syst. Evol. Microbiol.">
        <title>The Global Catalogue of Microorganisms (GCM) 10K type strain sequencing project: providing services to taxonomists for standard genome sequencing and annotation.</title>
        <authorList>
            <consortium name="The Broad Institute Genomics Platform"/>
            <consortium name="The Broad Institute Genome Sequencing Center for Infectious Disease"/>
            <person name="Wu L."/>
            <person name="Ma J."/>
        </authorList>
    </citation>
    <scope>NUCLEOTIDE SEQUENCE [LARGE SCALE GENOMIC DNA]</scope>
    <source>
        <strain evidence="4">CECT 7649</strain>
    </source>
</reference>
<proteinExistence type="predicted"/>
<feature type="signal peptide" evidence="1">
    <location>
        <begin position="1"/>
        <end position="18"/>
    </location>
</feature>